<dbReference type="OrthoDB" id="4142625at2759"/>
<proteinExistence type="predicted"/>
<evidence type="ECO:0000256" key="1">
    <source>
        <dbReference type="SAM" id="MobiDB-lite"/>
    </source>
</evidence>
<evidence type="ECO:0000313" key="4">
    <source>
        <dbReference type="Proteomes" id="UP000028545"/>
    </source>
</evidence>
<dbReference type="HOGENOM" id="CLU_056755_0_0_1"/>
<dbReference type="AlphaFoldDB" id="A0A084GGM5"/>
<organism evidence="3 4">
    <name type="scientific">Pseudallescheria apiosperma</name>
    <name type="common">Scedosporium apiospermum</name>
    <dbReference type="NCBI Taxonomy" id="563466"/>
    <lineage>
        <taxon>Eukaryota</taxon>
        <taxon>Fungi</taxon>
        <taxon>Dikarya</taxon>
        <taxon>Ascomycota</taxon>
        <taxon>Pezizomycotina</taxon>
        <taxon>Sordariomycetes</taxon>
        <taxon>Hypocreomycetidae</taxon>
        <taxon>Microascales</taxon>
        <taxon>Microascaceae</taxon>
        <taxon>Scedosporium</taxon>
    </lineage>
</organism>
<gene>
    <name evidence="3" type="ORF">SAPIO_CDS0827</name>
</gene>
<reference evidence="3 4" key="1">
    <citation type="journal article" date="2014" name="Genome Announc.">
        <title>Draft genome sequence of the pathogenic fungus Scedosporium apiospermum.</title>
        <authorList>
            <person name="Vandeputte P."/>
            <person name="Ghamrawi S."/>
            <person name="Rechenmann M."/>
            <person name="Iltis A."/>
            <person name="Giraud S."/>
            <person name="Fleury M."/>
            <person name="Thornton C."/>
            <person name="Delhaes L."/>
            <person name="Meyer W."/>
            <person name="Papon N."/>
            <person name="Bouchara J.P."/>
        </authorList>
    </citation>
    <scope>NUCLEOTIDE SEQUENCE [LARGE SCALE GENOMIC DNA]</scope>
    <source>
        <strain evidence="3 4">IHEM 14462</strain>
    </source>
</reference>
<dbReference type="KEGG" id="sapo:SAPIO_CDS0827"/>
<evidence type="ECO:0000256" key="2">
    <source>
        <dbReference type="SAM" id="SignalP"/>
    </source>
</evidence>
<feature type="signal peptide" evidence="2">
    <location>
        <begin position="1"/>
        <end position="18"/>
    </location>
</feature>
<accession>A0A084GGM5</accession>
<dbReference type="OMA" id="PNANITH"/>
<dbReference type="GeneID" id="27718979"/>
<feature type="chain" id="PRO_5001775722" evidence="2">
    <location>
        <begin position="19"/>
        <end position="413"/>
    </location>
</feature>
<comment type="caution">
    <text evidence="3">The sequence shown here is derived from an EMBL/GenBank/DDBJ whole genome shotgun (WGS) entry which is preliminary data.</text>
</comment>
<dbReference type="EMBL" id="JOWA01000033">
    <property type="protein sequence ID" value="KEZ46487.1"/>
    <property type="molecule type" value="Genomic_DNA"/>
</dbReference>
<name>A0A084GGM5_PSEDA</name>
<keyword evidence="2" id="KW-0732">Signal</keyword>
<feature type="region of interest" description="Disordered" evidence="1">
    <location>
        <begin position="280"/>
        <end position="351"/>
    </location>
</feature>
<dbReference type="Proteomes" id="UP000028545">
    <property type="component" value="Unassembled WGS sequence"/>
</dbReference>
<dbReference type="VEuPathDB" id="FungiDB:SAPIO_CDS0827"/>
<sequence length="413" mass="44619">MRISMIANLLSLGSFALAASKCKTRSITEKIEVLDPIHFKDLGAERLKVRYGPFLVPGVHDPETMGMKNFEGPLEVPCTDCYITNFHAGLEFQDGSVANADTGMWLHHTLLVDFSEPDVTCDEAPARLFASGNERTVLDISNNGTRNVGVYFSPNANITHTTELMNESALPRAAFLTIDYEFVLASDKSAAASFRAVTPVWIDIAGLCSNAEYNVTLDEPVFDAEIVWESTISGEMLSVMGHLHDGGVRQDVGVNGEVLCEHVARYGESAGFITHVGMYGDEDAEGQEGGHDHGDGSHSHDEGEAGHDHGEEGEPNHDHGEGEGEAGHEHGEEEDGHSDEGHDHGTDGHILHISSMSSCKNLGSIKPGDELSIKAYYNLTQHTPMAGHHGGLEPVMGITMVYVLEDESEESEA</sequence>
<dbReference type="RefSeq" id="XP_016646286.1">
    <property type="nucleotide sequence ID" value="XM_016783520.1"/>
</dbReference>
<protein>
    <submittedName>
        <fullName evidence="3">Uncharacterized protein</fullName>
    </submittedName>
</protein>
<feature type="compositionally biased region" description="Basic and acidic residues" evidence="1">
    <location>
        <begin position="338"/>
        <end position="350"/>
    </location>
</feature>
<keyword evidence="4" id="KW-1185">Reference proteome</keyword>
<evidence type="ECO:0000313" key="3">
    <source>
        <dbReference type="EMBL" id="KEZ46487.1"/>
    </source>
</evidence>
<feature type="compositionally biased region" description="Basic and acidic residues" evidence="1">
    <location>
        <begin position="288"/>
        <end position="331"/>
    </location>
</feature>